<name>A0A7D5LCL7_9EURY</name>
<organism evidence="6 7">
    <name type="scientific">Halorarum salinum</name>
    <dbReference type="NCBI Taxonomy" id="2743089"/>
    <lineage>
        <taxon>Archaea</taxon>
        <taxon>Methanobacteriati</taxon>
        <taxon>Methanobacteriota</taxon>
        <taxon>Stenosarchaea group</taxon>
        <taxon>Halobacteria</taxon>
        <taxon>Halobacteriales</taxon>
        <taxon>Haloferacaceae</taxon>
        <taxon>Halorarum</taxon>
    </lineage>
</organism>
<dbReference type="KEGG" id="halu:HUG12_18410"/>
<protein>
    <submittedName>
        <fullName evidence="6">ABC transporter substrate-binding protein</fullName>
    </submittedName>
</protein>
<comment type="similarity">
    <text evidence="1">Belongs to the bacterial solute-binding protein 5 family.</text>
</comment>
<dbReference type="InterPro" id="IPR000914">
    <property type="entry name" value="SBP_5_dom"/>
</dbReference>
<sequence>MSPVSPRSTRRRFLAAVAATGGVTSAAGCLDQIRGAAGRDAGERLSLEIKAPPADADPVAIRIARALRENLDAAGVGARVTPVAVEELYRQVLINNEFDVYVGQYPTRNAVDPDDLYPLLHSRFFGEPGWQNPFGTSDPSVDELLERQRTTTGEDRLDAAVELQHTLSEIAPFSVLAFPDELSAVRAGRYEGWLRTTGGFDTPLGLLSLDRTDDGTDGDWTGVGSSESDDTDGDGGADDPGESPDGNEEPTRFTLATTDGRITENRNPIAVEFRGSGTFTGLLYDPLARQYAGEFNPWLAVDWNWGSGGTAGSGGGTETDGPATTATVTLRDGLTWHDGEPITAADVAFTYHFLADTSMGNLDSPVPAPRFRGRASLVESAGALDDRTVKLGFATPSRSVAVRALTVPVLPAHVWQERANEVNVPGLDTDGVTEALVWANPEPVGSGPVRFERASGGESVALSRNPDHFLAAERPPADVPERFHGKPAFDELVVQRAPSDSTAVELVTAGDVDATISRLRPATVPRIGRTGDVRLVSSRSWSFYHLGFNVRRSPLSNTRFRRTVSDLLDSGRVVADQFGGYAVPAATPLAGTAWEAPELRWDAETREAEFFGEGGELDVERAKEAFREAGFRYDEEGRLRD</sequence>
<evidence type="ECO:0000256" key="1">
    <source>
        <dbReference type="ARBA" id="ARBA00005695"/>
    </source>
</evidence>
<feature type="compositionally biased region" description="Acidic residues" evidence="4">
    <location>
        <begin position="227"/>
        <end position="248"/>
    </location>
</feature>
<evidence type="ECO:0000256" key="3">
    <source>
        <dbReference type="ARBA" id="ARBA00022729"/>
    </source>
</evidence>
<dbReference type="GeneID" id="56039475"/>
<dbReference type="PROSITE" id="PS51257">
    <property type="entry name" value="PROKAR_LIPOPROTEIN"/>
    <property type="match status" value="1"/>
</dbReference>
<dbReference type="EMBL" id="CP058579">
    <property type="protein sequence ID" value="QLG63592.1"/>
    <property type="molecule type" value="Genomic_DNA"/>
</dbReference>
<keyword evidence="3" id="KW-0732">Signal</keyword>
<dbReference type="Pfam" id="PF00496">
    <property type="entry name" value="SBP_bac_5"/>
    <property type="match status" value="1"/>
</dbReference>
<keyword evidence="7" id="KW-1185">Reference proteome</keyword>
<dbReference type="AlphaFoldDB" id="A0A7D5LCL7"/>
<dbReference type="SUPFAM" id="SSF53850">
    <property type="entry name" value="Periplasmic binding protein-like II"/>
    <property type="match status" value="2"/>
</dbReference>
<dbReference type="PROSITE" id="PS51318">
    <property type="entry name" value="TAT"/>
    <property type="match status" value="1"/>
</dbReference>
<proteinExistence type="inferred from homology"/>
<evidence type="ECO:0000259" key="5">
    <source>
        <dbReference type="Pfam" id="PF00496"/>
    </source>
</evidence>
<dbReference type="OrthoDB" id="233597at2157"/>
<evidence type="ECO:0000313" key="7">
    <source>
        <dbReference type="Proteomes" id="UP000509626"/>
    </source>
</evidence>
<reference evidence="6 7" key="1">
    <citation type="submission" date="2020-06" db="EMBL/GenBank/DDBJ databases">
        <title>NJ-3-1, isolated from saline soil.</title>
        <authorList>
            <person name="Cui H.L."/>
            <person name="Shi X."/>
        </authorList>
    </citation>
    <scope>NUCLEOTIDE SEQUENCE [LARGE SCALE GENOMIC DNA]</scope>
    <source>
        <strain evidence="6 7">NJ-3-1</strain>
    </source>
</reference>
<evidence type="ECO:0000256" key="2">
    <source>
        <dbReference type="ARBA" id="ARBA00022448"/>
    </source>
</evidence>
<dbReference type="InterPro" id="IPR039424">
    <property type="entry name" value="SBP_5"/>
</dbReference>
<accession>A0A7D5LCL7</accession>
<dbReference type="GO" id="GO:1904680">
    <property type="term" value="F:peptide transmembrane transporter activity"/>
    <property type="evidence" value="ECO:0007669"/>
    <property type="project" value="TreeGrafter"/>
</dbReference>
<dbReference type="RefSeq" id="WP_179270176.1">
    <property type="nucleotide sequence ID" value="NZ_CP058579.1"/>
</dbReference>
<gene>
    <name evidence="6" type="ORF">HUG12_18410</name>
</gene>
<feature type="domain" description="Solute-binding protein family 5" evidence="5">
    <location>
        <begin position="294"/>
        <end position="636"/>
    </location>
</feature>
<dbReference type="Gene3D" id="3.10.105.10">
    <property type="entry name" value="Dipeptide-binding Protein, Domain 3"/>
    <property type="match status" value="2"/>
</dbReference>
<keyword evidence="2" id="KW-0813">Transport</keyword>
<evidence type="ECO:0000256" key="4">
    <source>
        <dbReference type="SAM" id="MobiDB-lite"/>
    </source>
</evidence>
<feature type="region of interest" description="Disordered" evidence="4">
    <location>
        <begin position="204"/>
        <end position="252"/>
    </location>
</feature>
<dbReference type="PANTHER" id="PTHR30290">
    <property type="entry name" value="PERIPLASMIC BINDING COMPONENT OF ABC TRANSPORTER"/>
    <property type="match status" value="1"/>
</dbReference>
<dbReference type="Gene3D" id="3.40.190.10">
    <property type="entry name" value="Periplasmic binding protein-like II"/>
    <property type="match status" value="1"/>
</dbReference>
<evidence type="ECO:0000313" key="6">
    <source>
        <dbReference type="EMBL" id="QLG63592.1"/>
    </source>
</evidence>
<dbReference type="Proteomes" id="UP000509626">
    <property type="component" value="Chromosome"/>
</dbReference>
<dbReference type="InterPro" id="IPR006311">
    <property type="entry name" value="TAT_signal"/>
</dbReference>
<dbReference type="GO" id="GO:0015833">
    <property type="term" value="P:peptide transport"/>
    <property type="evidence" value="ECO:0007669"/>
    <property type="project" value="TreeGrafter"/>
</dbReference>
<dbReference type="PANTHER" id="PTHR30290:SF9">
    <property type="entry name" value="OLIGOPEPTIDE-BINDING PROTEIN APPA"/>
    <property type="match status" value="1"/>
</dbReference>